<reference evidence="1 2" key="1">
    <citation type="journal article" date="2022" name="bioRxiv">
        <title>The genome of the oomycete Peronosclerospora sorghi, a cosmopolitan pathogen of maize and sorghum, is inflated with dispersed pseudogenes.</title>
        <authorList>
            <person name="Fletcher K."/>
            <person name="Martin F."/>
            <person name="Isakeit T."/>
            <person name="Cavanaugh K."/>
            <person name="Magill C."/>
            <person name="Michelmore R."/>
        </authorList>
    </citation>
    <scope>NUCLEOTIDE SEQUENCE [LARGE SCALE GENOMIC DNA]</scope>
    <source>
        <strain evidence="1">P6</strain>
    </source>
</reference>
<comment type="caution">
    <text evidence="1">The sequence shown here is derived from an EMBL/GenBank/DDBJ whole genome shotgun (WGS) entry which is preliminary data.</text>
</comment>
<sequence length="185" mass="21139">MINEISRSYHFLDITLQLLHGRTGSFEVKLEKYFIQDRVSFKNRSKTPGKPKLFDRERFKSSVLPPSAVIKDHAEPRRALDFQATARRVEEPLDEHERHDDTLGVRLGEFQDALYKGRELADRGRAGLVGQGGRRRRAGRTWGQKHGKRGTGGRDEAAARWELKTVVTQWSVASWSGISSVPMRK</sequence>
<keyword evidence="2" id="KW-1185">Reference proteome</keyword>
<accession>A0ACC0WN70</accession>
<gene>
    <name evidence="1" type="ORF">PsorP6_015554</name>
</gene>
<dbReference type="EMBL" id="CM047589">
    <property type="protein sequence ID" value="KAI9920204.1"/>
    <property type="molecule type" value="Genomic_DNA"/>
</dbReference>
<dbReference type="Proteomes" id="UP001163321">
    <property type="component" value="Chromosome 10"/>
</dbReference>
<proteinExistence type="predicted"/>
<organism evidence="1 2">
    <name type="scientific">Peronosclerospora sorghi</name>
    <dbReference type="NCBI Taxonomy" id="230839"/>
    <lineage>
        <taxon>Eukaryota</taxon>
        <taxon>Sar</taxon>
        <taxon>Stramenopiles</taxon>
        <taxon>Oomycota</taxon>
        <taxon>Peronosporomycetes</taxon>
        <taxon>Peronosporales</taxon>
        <taxon>Peronosporaceae</taxon>
        <taxon>Peronosclerospora</taxon>
    </lineage>
</organism>
<name>A0ACC0WN70_9STRA</name>
<evidence type="ECO:0000313" key="2">
    <source>
        <dbReference type="Proteomes" id="UP001163321"/>
    </source>
</evidence>
<protein>
    <submittedName>
        <fullName evidence="1">Uncharacterized protein</fullName>
    </submittedName>
</protein>
<evidence type="ECO:0000313" key="1">
    <source>
        <dbReference type="EMBL" id="KAI9920204.1"/>
    </source>
</evidence>